<dbReference type="NCBIfam" id="TIGR03264">
    <property type="entry name" value="met_CoM_red_C"/>
    <property type="match status" value="1"/>
</dbReference>
<protein>
    <recommendedName>
        <fullName evidence="3">Methyl-coenzyme M reductase operon protein C</fullName>
    </recommendedName>
</protein>
<keyword evidence="5" id="KW-1185">Reference proteome</keyword>
<evidence type="ECO:0000256" key="3">
    <source>
        <dbReference type="PIRNR" id="PIRNR003137"/>
    </source>
</evidence>
<dbReference type="AlphaFoldDB" id="A0ABD4TL13"/>
<dbReference type="GO" id="GO:0015948">
    <property type="term" value="P:methanogenesis"/>
    <property type="evidence" value="ECO:0007669"/>
    <property type="project" value="UniProtKB-UniRule"/>
</dbReference>
<proteinExistence type="predicted"/>
<organism evidence="4 5">
    <name type="scientific">Methanocalculus taiwanensis</name>
    <dbReference type="NCBI Taxonomy" id="106207"/>
    <lineage>
        <taxon>Archaea</taxon>
        <taxon>Methanobacteriati</taxon>
        <taxon>Methanobacteriota</taxon>
        <taxon>Stenosarchaea group</taxon>
        <taxon>Methanomicrobia</taxon>
        <taxon>Methanomicrobiales</taxon>
        <taxon>Methanocalculaceae</taxon>
        <taxon>Methanocalculus</taxon>
    </lineage>
</organism>
<evidence type="ECO:0000313" key="5">
    <source>
        <dbReference type="Proteomes" id="UP001524383"/>
    </source>
</evidence>
<evidence type="ECO:0000256" key="1">
    <source>
        <dbReference type="ARBA" id="ARBA00022994"/>
    </source>
</evidence>
<dbReference type="RefSeq" id="WP_255332594.1">
    <property type="nucleotide sequence ID" value="NZ_VOTZ01000012.1"/>
</dbReference>
<keyword evidence="1 3" id="KW-0484">Methanogenesis</keyword>
<accession>A0ABD4TL13</accession>
<comment type="caution">
    <text evidence="4">The sequence shown here is derived from an EMBL/GenBank/DDBJ whole genome shotgun (WGS) entry which is preliminary data.</text>
</comment>
<name>A0ABD4TL13_9EURY</name>
<dbReference type="EMBL" id="VOTZ01000012">
    <property type="protein sequence ID" value="MCQ1538643.1"/>
    <property type="molecule type" value="Genomic_DNA"/>
</dbReference>
<dbReference type="PIRSF" id="PIRSF003137">
    <property type="entry name" value="McrC"/>
    <property type="match status" value="1"/>
</dbReference>
<gene>
    <name evidence="4" type="primary">mcrC</name>
    <name evidence="4" type="ORF">FTO68_06550</name>
</gene>
<comment type="subunit">
    <text evidence="2 3">MCR is composed of three subunits: alpha, beta, and gamma. The function of proteins C and D is not known.</text>
</comment>
<evidence type="ECO:0000256" key="2">
    <source>
        <dbReference type="ARBA" id="ARBA00025920"/>
    </source>
</evidence>
<dbReference type="InterPro" id="IPR007687">
    <property type="entry name" value="Me_CoM_Rdtase_prot-C"/>
</dbReference>
<evidence type="ECO:0000313" key="4">
    <source>
        <dbReference type="EMBL" id="MCQ1538643.1"/>
    </source>
</evidence>
<dbReference type="Proteomes" id="UP001524383">
    <property type="component" value="Unassembled WGS sequence"/>
</dbReference>
<reference evidence="4 5" key="1">
    <citation type="submission" date="2019-08" db="EMBL/GenBank/DDBJ databases">
        <authorList>
            <person name="Chen S.-C."/>
            <person name="Lai M.-C."/>
            <person name="You Y.-T."/>
        </authorList>
    </citation>
    <scope>NUCLEOTIDE SEQUENCE [LARGE SCALE GENOMIC DNA]</scope>
    <source>
        <strain evidence="4 5">P2F9704a</strain>
    </source>
</reference>
<sequence>MPIGRVTQVVDCRQSMGMGKGGSLAQRGTISECRYPDVIVVAMSPGRRHVTKPICDITSALRQQGVEYSVSTLVLNAGSGIPADAGNAGGAAIGANFGLNYREIEQIERHKVAVLHHGNVRSHVVHKVRSILESCDIRAVVVSQAPIDYEDLAREGVKTAYVMPSADAIRTKGTVVAIVSGVTRGQTPTREKLADVIREVLRTMKEKTFTEVN</sequence>